<dbReference type="AlphaFoldDB" id="A0AAW0GAE3"/>
<comment type="caution">
    <text evidence="2">The sequence shown here is derived from an EMBL/GenBank/DDBJ whole genome shotgun (WGS) entry which is preliminary data.</text>
</comment>
<gene>
    <name evidence="2" type="ORF">QCA50_007153</name>
</gene>
<sequence>MSTPNVNSPASSTRVPSSQTEQDGAPATAPDNGYPPQRHAGAVGLGPEYGKGTSASGTDRIQGLKEELVGKILHKPQKVQHGHDLRTGELKRREREENEPHNPFQSIDTGDDKPGASSKKDEGLFQSQGETTGTEKHLSPAGEKEQAATVAPEGTDEAERQREGQANPKIIG</sequence>
<name>A0AAW0GAE3_9APHY</name>
<evidence type="ECO:0000313" key="2">
    <source>
        <dbReference type="EMBL" id="KAK7689362.1"/>
    </source>
</evidence>
<keyword evidence="3" id="KW-1185">Reference proteome</keyword>
<dbReference type="Proteomes" id="UP001385951">
    <property type="component" value="Unassembled WGS sequence"/>
</dbReference>
<evidence type="ECO:0000313" key="3">
    <source>
        <dbReference type="Proteomes" id="UP001385951"/>
    </source>
</evidence>
<proteinExistence type="predicted"/>
<organism evidence="2 3">
    <name type="scientific">Cerrena zonata</name>
    <dbReference type="NCBI Taxonomy" id="2478898"/>
    <lineage>
        <taxon>Eukaryota</taxon>
        <taxon>Fungi</taxon>
        <taxon>Dikarya</taxon>
        <taxon>Basidiomycota</taxon>
        <taxon>Agaricomycotina</taxon>
        <taxon>Agaricomycetes</taxon>
        <taxon>Polyporales</taxon>
        <taxon>Cerrenaceae</taxon>
        <taxon>Cerrena</taxon>
    </lineage>
</organism>
<protein>
    <submittedName>
        <fullName evidence="2">Uncharacterized protein</fullName>
    </submittedName>
</protein>
<feature type="compositionally biased region" description="Basic and acidic residues" evidence="1">
    <location>
        <begin position="133"/>
        <end position="146"/>
    </location>
</feature>
<feature type="region of interest" description="Disordered" evidence="1">
    <location>
        <begin position="1"/>
        <end position="172"/>
    </location>
</feature>
<feature type="compositionally biased region" description="Basic and acidic residues" evidence="1">
    <location>
        <begin position="110"/>
        <end position="123"/>
    </location>
</feature>
<dbReference type="EMBL" id="JASBNA010000008">
    <property type="protein sequence ID" value="KAK7689362.1"/>
    <property type="molecule type" value="Genomic_DNA"/>
</dbReference>
<evidence type="ECO:0000256" key="1">
    <source>
        <dbReference type="SAM" id="MobiDB-lite"/>
    </source>
</evidence>
<feature type="compositionally biased region" description="Polar residues" evidence="1">
    <location>
        <begin position="1"/>
        <end position="22"/>
    </location>
</feature>
<feature type="compositionally biased region" description="Basic and acidic residues" evidence="1">
    <location>
        <begin position="81"/>
        <end position="100"/>
    </location>
</feature>
<reference evidence="2 3" key="1">
    <citation type="submission" date="2022-09" db="EMBL/GenBank/DDBJ databases">
        <authorList>
            <person name="Palmer J.M."/>
        </authorList>
    </citation>
    <scope>NUCLEOTIDE SEQUENCE [LARGE SCALE GENOMIC DNA]</scope>
    <source>
        <strain evidence="2 3">DSM 7382</strain>
    </source>
</reference>
<accession>A0AAW0GAE3</accession>